<dbReference type="Pfam" id="PF00583">
    <property type="entry name" value="Acetyltransf_1"/>
    <property type="match status" value="1"/>
</dbReference>
<gene>
    <name evidence="3" type="ORF">BHU25_20085</name>
</gene>
<dbReference type="PROSITE" id="PS51186">
    <property type="entry name" value="GNAT"/>
    <property type="match status" value="1"/>
</dbReference>
<proteinExistence type="predicted"/>
<protein>
    <recommendedName>
        <fullName evidence="2">N-acetyltransferase domain-containing protein</fullName>
    </recommendedName>
</protein>
<dbReference type="Proteomes" id="UP000285286">
    <property type="component" value="Unassembled WGS sequence"/>
</dbReference>
<dbReference type="InterPro" id="IPR050769">
    <property type="entry name" value="NAT_camello-type"/>
</dbReference>
<dbReference type="GO" id="GO:0008080">
    <property type="term" value="F:N-acetyltransferase activity"/>
    <property type="evidence" value="ECO:0007669"/>
    <property type="project" value="InterPro"/>
</dbReference>
<evidence type="ECO:0000313" key="3">
    <source>
        <dbReference type="EMBL" id="ROL66499.1"/>
    </source>
</evidence>
<name>A0A423D4L6_9PSED</name>
<evidence type="ECO:0000259" key="2">
    <source>
        <dbReference type="PROSITE" id="PS51186"/>
    </source>
</evidence>
<sequence>MVDSAQVQAFADLHVQAFPGFFLSQLGPKFLALLYTHYLQSEQCACILASDDSAGRAPKGLAVAIRQPSLFYKDLFAKHWLAFALRALPSLLKNPLFVAKKLWAAVFYRGDQVESLDTENAVLLSTISVSPQAQGQGVGRQLLQEVEAWAAESGAAFVYLTTDRDANVEVNGFYQRNGYVLESTLKKSGNRIMNRYIKRLR</sequence>
<dbReference type="SUPFAM" id="SSF55729">
    <property type="entry name" value="Acyl-CoA N-acyltransferases (Nat)"/>
    <property type="match status" value="1"/>
</dbReference>
<organism evidence="3 4">
    <name type="scientific">Pseudomonas vranovensis</name>
    <dbReference type="NCBI Taxonomy" id="321661"/>
    <lineage>
        <taxon>Bacteria</taxon>
        <taxon>Pseudomonadati</taxon>
        <taxon>Pseudomonadota</taxon>
        <taxon>Gammaproteobacteria</taxon>
        <taxon>Pseudomonadales</taxon>
        <taxon>Pseudomonadaceae</taxon>
        <taxon>Pseudomonas</taxon>
    </lineage>
</organism>
<comment type="caution">
    <text evidence="3">The sequence shown here is derived from an EMBL/GenBank/DDBJ whole genome shotgun (WGS) entry which is preliminary data.</text>
</comment>
<dbReference type="InterPro" id="IPR000182">
    <property type="entry name" value="GNAT_dom"/>
</dbReference>
<evidence type="ECO:0000256" key="1">
    <source>
        <dbReference type="ARBA" id="ARBA00022679"/>
    </source>
</evidence>
<dbReference type="CDD" id="cd04301">
    <property type="entry name" value="NAT_SF"/>
    <property type="match status" value="1"/>
</dbReference>
<dbReference type="PANTHER" id="PTHR13947:SF37">
    <property type="entry name" value="LD18367P"/>
    <property type="match status" value="1"/>
</dbReference>
<accession>A0A423D4L6</accession>
<evidence type="ECO:0000313" key="4">
    <source>
        <dbReference type="Proteomes" id="UP000285286"/>
    </source>
</evidence>
<dbReference type="InterPro" id="IPR016181">
    <property type="entry name" value="Acyl_CoA_acyltransferase"/>
</dbReference>
<keyword evidence="4" id="KW-1185">Reference proteome</keyword>
<keyword evidence="1" id="KW-0808">Transferase</keyword>
<feature type="domain" description="N-acetyltransferase" evidence="2">
    <location>
        <begin position="63"/>
        <end position="201"/>
    </location>
</feature>
<dbReference type="PANTHER" id="PTHR13947">
    <property type="entry name" value="GNAT FAMILY N-ACETYLTRANSFERASE"/>
    <property type="match status" value="1"/>
</dbReference>
<dbReference type="AlphaFoldDB" id="A0A423D4L6"/>
<dbReference type="Gene3D" id="3.40.630.30">
    <property type="match status" value="1"/>
</dbReference>
<reference evidence="3 4" key="1">
    <citation type="submission" date="2016-10" db="EMBL/GenBank/DDBJ databases">
        <title>Comparative genome analysis of multiple Pseudomonas spp. focuses on biocontrol and plant growth promoting traits.</title>
        <authorList>
            <person name="Tao X.-Y."/>
            <person name="Taylor C.G."/>
        </authorList>
    </citation>
    <scope>NUCLEOTIDE SEQUENCE [LARGE SCALE GENOMIC DNA]</scope>
    <source>
        <strain evidence="3 4">15D11</strain>
    </source>
</reference>
<dbReference type="EMBL" id="MOAM01000028">
    <property type="protein sequence ID" value="ROL66499.1"/>
    <property type="molecule type" value="Genomic_DNA"/>
</dbReference>